<dbReference type="PANTHER" id="PTHR47926">
    <property type="entry name" value="PENTATRICOPEPTIDE REPEAT-CONTAINING PROTEIN"/>
    <property type="match status" value="1"/>
</dbReference>
<keyword evidence="1" id="KW-0677">Repeat</keyword>
<evidence type="ECO:0000256" key="1">
    <source>
        <dbReference type="ARBA" id="ARBA00022737"/>
    </source>
</evidence>
<proteinExistence type="predicted"/>
<dbReference type="InterPro" id="IPR002885">
    <property type="entry name" value="PPR_rpt"/>
</dbReference>
<accession>A0ABS8TPR1</accession>
<dbReference type="EMBL" id="JACEIK010001933">
    <property type="protein sequence ID" value="MCD7473183.1"/>
    <property type="molecule type" value="Genomic_DNA"/>
</dbReference>
<dbReference type="InterPro" id="IPR011990">
    <property type="entry name" value="TPR-like_helical_dom_sf"/>
</dbReference>
<evidence type="ECO:0000313" key="4">
    <source>
        <dbReference type="Proteomes" id="UP000823775"/>
    </source>
</evidence>
<sequence>MVKVVHDDVLEMGFGSDWPCNALIDMYARMNEIGRAREMFDKMPSKDVVSWNSLISGYSANGYWVEALEVFREGRLSGVAADAFTVSSVLHVGGLMEDENGRNHARCGYHFRFAAFVFLACCQKTGKRTAWLHYRAQNFELHVPVGNALIEMYSKTGSLKNAILVFEHMRIKDVVTWTAMISTYGMYGEGKKALRSFQQMKETGTIPDHIVFVAVIYACSHSGLVQDGRACFNQMRKEYNIEPRS</sequence>
<dbReference type="Pfam" id="PF13041">
    <property type="entry name" value="PPR_2"/>
    <property type="match status" value="2"/>
</dbReference>
<dbReference type="InterPro" id="IPR046960">
    <property type="entry name" value="PPR_At4g14850-like_plant"/>
</dbReference>
<name>A0ABS8TPR1_DATST</name>
<reference evidence="3 4" key="1">
    <citation type="journal article" date="2021" name="BMC Genomics">
        <title>Datura genome reveals duplications of psychoactive alkaloid biosynthetic genes and high mutation rate following tissue culture.</title>
        <authorList>
            <person name="Rajewski A."/>
            <person name="Carter-House D."/>
            <person name="Stajich J."/>
            <person name="Litt A."/>
        </authorList>
    </citation>
    <scope>NUCLEOTIDE SEQUENCE [LARGE SCALE GENOMIC DNA]</scope>
    <source>
        <strain evidence="3">AR-01</strain>
    </source>
</reference>
<dbReference type="Proteomes" id="UP000823775">
    <property type="component" value="Unassembled WGS sequence"/>
</dbReference>
<dbReference type="PROSITE" id="PS51375">
    <property type="entry name" value="PPR"/>
    <property type="match status" value="2"/>
</dbReference>
<evidence type="ECO:0000313" key="3">
    <source>
        <dbReference type="EMBL" id="MCD7473183.1"/>
    </source>
</evidence>
<dbReference type="NCBIfam" id="TIGR00756">
    <property type="entry name" value="PPR"/>
    <property type="match status" value="4"/>
</dbReference>
<protein>
    <recommendedName>
        <fullName evidence="5">Pentatricopeptide repeat-containing protein</fullName>
    </recommendedName>
</protein>
<feature type="repeat" description="PPR" evidence="2">
    <location>
        <begin position="47"/>
        <end position="81"/>
    </location>
</feature>
<keyword evidence="4" id="KW-1185">Reference proteome</keyword>
<comment type="caution">
    <text evidence="3">The sequence shown here is derived from an EMBL/GenBank/DDBJ whole genome shotgun (WGS) entry which is preliminary data.</text>
</comment>
<gene>
    <name evidence="3" type="ORF">HAX54_014838</name>
</gene>
<dbReference type="PANTHER" id="PTHR47926:SF533">
    <property type="entry name" value="DYW DOMAIN-CONTAINING PROTEIN"/>
    <property type="match status" value="1"/>
</dbReference>
<dbReference type="Gene3D" id="1.25.40.10">
    <property type="entry name" value="Tetratricopeptide repeat domain"/>
    <property type="match status" value="2"/>
</dbReference>
<organism evidence="3 4">
    <name type="scientific">Datura stramonium</name>
    <name type="common">Jimsonweed</name>
    <name type="synonym">Common thornapple</name>
    <dbReference type="NCBI Taxonomy" id="4076"/>
    <lineage>
        <taxon>Eukaryota</taxon>
        <taxon>Viridiplantae</taxon>
        <taxon>Streptophyta</taxon>
        <taxon>Embryophyta</taxon>
        <taxon>Tracheophyta</taxon>
        <taxon>Spermatophyta</taxon>
        <taxon>Magnoliopsida</taxon>
        <taxon>eudicotyledons</taxon>
        <taxon>Gunneridae</taxon>
        <taxon>Pentapetalae</taxon>
        <taxon>asterids</taxon>
        <taxon>lamiids</taxon>
        <taxon>Solanales</taxon>
        <taxon>Solanaceae</taxon>
        <taxon>Solanoideae</taxon>
        <taxon>Datureae</taxon>
        <taxon>Datura</taxon>
    </lineage>
</organism>
<feature type="repeat" description="PPR" evidence="2">
    <location>
        <begin position="173"/>
        <end position="207"/>
    </location>
</feature>
<evidence type="ECO:0008006" key="5">
    <source>
        <dbReference type="Google" id="ProtNLM"/>
    </source>
</evidence>
<evidence type="ECO:0000256" key="2">
    <source>
        <dbReference type="PROSITE-ProRule" id="PRU00708"/>
    </source>
</evidence>